<dbReference type="EMBL" id="HBGA01153881">
    <property type="protein sequence ID" value="CAD9044725.1"/>
    <property type="molecule type" value="Transcribed_RNA"/>
</dbReference>
<accession>A0A7S1JIP6</accession>
<protein>
    <submittedName>
        <fullName evidence="1">Uncharacterized protein</fullName>
    </submittedName>
</protein>
<proteinExistence type="predicted"/>
<name>A0A7S1JIP6_9EUGL</name>
<dbReference type="AlphaFoldDB" id="A0A7S1JIP6"/>
<gene>
    <name evidence="1" type="ORF">EGYM00392_LOCUS55909</name>
</gene>
<evidence type="ECO:0000313" key="1">
    <source>
        <dbReference type="EMBL" id="CAD9044725.1"/>
    </source>
</evidence>
<sequence length="118" mass="12685">MFECLSPPRPPLPHSVGRHANGCVKQAVHTQRVVADLLCCHGVVCCHDAALYPGPQPYEALHNCANEGHFGVPENLYTLFVQRLRPLWVVASGTAKPMPAWASGTPPLPQPSACPAEV</sequence>
<reference evidence="1" key="1">
    <citation type="submission" date="2021-01" db="EMBL/GenBank/DDBJ databases">
        <authorList>
            <person name="Corre E."/>
            <person name="Pelletier E."/>
            <person name="Niang G."/>
            <person name="Scheremetjew M."/>
            <person name="Finn R."/>
            <person name="Kale V."/>
            <person name="Holt S."/>
            <person name="Cochrane G."/>
            <person name="Meng A."/>
            <person name="Brown T."/>
            <person name="Cohen L."/>
        </authorList>
    </citation>
    <scope>NUCLEOTIDE SEQUENCE</scope>
    <source>
        <strain evidence="1">NIES-381</strain>
    </source>
</reference>
<organism evidence="1">
    <name type="scientific">Eutreptiella gymnastica</name>
    <dbReference type="NCBI Taxonomy" id="73025"/>
    <lineage>
        <taxon>Eukaryota</taxon>
        <taxon>Discoba</taxon>
        <taxon>Euglenozoa</taxon>
        <taxon>Euglenida</taxon>
        <taxon>Spirocuta</taxon>
        <taxon>Euglenophyceae</taxon>
        <taxon>Eutreptiales</taxon>
        <taxon>Eutreptiaceae</taxon>
        <taxon>Eutreptiella</taxon>
    </lineage>
</organism>